<dbReference type="EMBL" id="CAJZBQ010000058">
    <property type="protein sequence ID" value="CAG9334400.1"/>
    <property type="molecule type" value="Genomic_DNA"/>
</dbReference>
<keyword evidence="2" id="KW-1185">Reference proteome</keyword>
<dbReference type="Proteomes" id="UP001162131">
    <property type="component" value="Unassembled WGS sequence"/>
</dbReference>
<reference evidence="1" key="1">
    <citation type="submission" date="2021-09" db="EMBL/GenBank/DDBJ databases">
        <authorList>
            <consortium name="AG Swart"/>
            <person name="Singh M."/>
            <person name="Singh A."/>
            <person name="Seah K."/>
            <person name="Emmerich C."/>
        </authorList>
    </citation>
    <scope>NUCLEOTIDE SEQUENCE</scope>
    <source>
        <strain evidence="1">ATCC30299</strain>
    </source>
</reference>
<protein>
    <submittedName>
        <fullName evidence="1">Uncharacterized protein</fullName>
    </submittedName>
</protein>
<sequence length="242" mass="27199">MSDINSYRDPSHANHNISQTELEAYLSRSGDLNTIKSLFAILLNKIDFHQSGSNIKEPLKLIVNKLIDEVYESQLNDGSEETRVSVENSVASPQHIQETFQSLTSMVEKRRESLNSRIKVNKNRAALSLASSPEASQRQRSKDIHNSISRIELSKSKQLASHFSEFSSIVGHSSFNTAKRKLLDVEVSSPGPAAYTINEDKIRTQSPRAVIPSNSKRYSYLSESSSPGPSYYYPSRHFMAKY</sequence>
<organism evidence="1 2">
    <name type="scientific">Blepharisma stoltei</name>
    <dbReference type="NCBI Taxonomy" id="1481888"/>
    <lineage>
        <taxon>Eukaryota</taxon>
        <taxon>Sar</taxon>
        <taxon>Alveolata</taxon>
        <taxon>Ciliophora</taxon>
        <taxon>Postciliodesmatophora</taxon>
        <taxon>Heterotrichea</taxon>
        <taxon>Heterotrichida</taxon>
        <taxon>Blepharismidae</taxon>
        <taxon>Blepharisma</taxon>
    </lineage>
</organism>
<comment type="caution">
    <text evidence="1">The sequence shown here is derived from an EMBL/GenBank/DDBJ whole genome shotgun (WGS) entry which is preliminary data.</text>
</comment>
<proteinExistence type="predicted"/>
<dbReference type="AlphaFoldDB" id="A0AAU9K3L6"/>
<name>A0AAU9K3L6_9CILI</name>
<evidence type="ECO:0000313" key="2">
    <source>
        <dbReference type="Proteomes" id="UP001162131"/>
    </source>
</evidence>
<gene>
    <name evidence="1" type="ORF">BSTOLATCC_MIC61018</name>
</gene>
<evidence type="ECO:0000313" key="1">
    <source>
        <dbReference type="EMBL" id="CAG9334400.1"/>
    </source>
</evidence>
<accession>A0AAU9K3L6</accession>